<evidence type="ECO:0000313" key="3">
    <source>
        <dbReference type="Proteomes" id="UP000325577"/>
    </source>
</evidence>
<dbReference type="PANTHER" id="PTHR33731">
    <property type="entry name" value="PROTEIN, PUTATIVE-RELATED"/>
    <property type="match status" value="1"/>
</dbReference>
<organism evidence="2 3">
    <name type="scientific">Nyssa sinensis</name>
    <dbReference type="NCBI Taxonomy" id="561372"/>
    <lineage>
        <taxon>Eukaryota</taxon>
        <taxon>Viridiplantae</taxon>
        <taxon>Streptophyta</taxon>
        <taxon>Embryophyta</taxon>
        <taxon>Tracheophyta</taxon>
        <taxon>Spermatophyta</taxon>
        <taxon>Magnoliopsida</taxon>
        <taxon>eudicotyledons</taxon>
        <taxon>Gunneridae</taxon>
        <taxon>Pentapetalae</taxon>
        <taxon>asterids</taxon>
        <taxon>Cornales</taxon>
        <taxon>Nyssaceae</taxon>
        <taxon>Nyssa</taxon>
    </lineage>
</organism>
<dbReference type="PANTHER" id="PTHR33731:SF2">
    <property type="entry name" value="ORGAN-SPECIFIC PROTEIN S2-LIKE"/>
    <property type="match status" value="1"/>
</dbReference>
<dbReference type="Pfam" id="PF10950">
    <property type="entry name" value="Organ_specific"/>
    <property type="match status" value="1"/>
</dbReference>
<dbReference type="EMBL" id="CM018033">
    <property type="protein sequence ID" value="KAA8545959.1"/>
    <property type="molecule type" value="Genomic_DNA"/>
</dbReference>
<keyword evidence="1" id="KW-0732">Signal</keyword>
<evidence type="ECO:0008006" key="4">
    <source>
        <dbReference type="Google" id="ProtNLM"/>
    </source>
</evidence>
<feature type="chain" id="PRO_5023832265" description="Organ-specific protein S2" evidence="1">
    <location>
        <begin position="23"/>
        <end position="200"/>
    </location>
</feature>
<reference evidence="2 3" key="1">
    <citation type="submission" date="2019-09" db="EMBL/GenBank/DDBJ databases">
        <title>A chromosome-level genome assembly of the Chinese tupelo Nyssa sinensis.</title>
        <authorList>
            <person name="Yang X."/>
            <person name="Kang M."/>
            <person name="Yang Y."/>
            <person name="Xiong H."/>
            <person name="Wang M."/>
            <person name="Zhang Z."/>
            <person name="Wang Z."/>
            <person name="Wu H."/>
            <person name="Ma T."/>
            <person name="Liu J."/>
            <person name="Xi Z."/>
        </authorList>
    </citation>
    <scope>NUCLEOTIDE SEQUENCE [LARGE SCALE GENOMIC DNA]</scope>
    <source>
        <strain evidence="2">J267</strain>
        <tissue evidence="2">Leaf</tissue>
    </source>
</reference>
<sequence>MKSPFVFFVLFSFVLLGSNTEARKDPGEYWQGVMKDQLMPEAIQGLIHEGSVLPLSNKKTNCHTEKTNNDQLADDHNGNAEKKPFVKDFEPRPNVSVYHDGTKLTEDESFVKGFDSTPSATIDQGDGGLKGEKSFVKDFEPRPNVSVYHDGTKLTEEKSFVKDFDSTPSATIYHGDGGLKGEKSFVKDFEPRPNVSVYQD</sequence>
<dbReference type="OrthoDB" id="1734141at2759"/>
<accession>A0A5J5BSR7</accession>
<gene>
    <name evidence="2" type="ORF">F0562_020590</name>
</gene>
<dbReference type="InterPro" id="IPR024489">
    <property type="entry name" value="Organ_specific_prot"/>
</dbReference>
<protein>
    <recommendedName>
        <fullName evidence="4">Organ-specific protein S2</fullName>
    </recommendedName>
</protein>
<keyword evidence="3" id="KW-1185">Reference proteome</keyword>
<feature type="signal peptide" evidence="1">
    <location>
        <begin position="1"/>
        <end position="22"/>
    </location>
</feature>
<evidence type="ECO:0000313" key="2">
    <source>
        <dbReference type="EMBL" id="KAA8545959.1"/>
    </source>
</evidence>
<dbReference type="Proteomes" id="UP000325577">
    <property type="component" value="Linkage Group LG10"/>
</dbReference>
<dbReference type="AlphaFoldDB" id="A0A5J5BSR7"/>
<evidence type="ECO:0000256" key="1">
    <source>
        <dbReference type="SAM" id="SignalP"/>
    </source>
</evidence>
<proteinExistence type="predicted"/>
<name>A0A5J5BSR7_9ASTE</name>